<feature type="compositionally biased region" description="Polar residues" evidence="1">
    <location>
        <begin position="161"/>
        <end position="172"/>
    </location>
</feature>
<evidence type="ECO:0000313" key="3">
    <source>
        <dbReference type="Proteomes" id="UP001651158"/>
    </source>
</evidence>
<reference evidence="2 3" key="1">
    <citation type="journal article" date="2022" name="Front. Cell. Infect. Microbiol.">
        <title>The Genomes of Two Strains of Taenia crassiceps the Animal Model for the Study of Human Cysticercosis.</title>
        <authorList>
            <person name="Bobes R.J."/>
            <person name="Estrada K."/>
            <person name="Rios-Valencia D.G."/>
            <person name="Calderon-Gallegos A."/>
            <person name="de la Torre P."/>
            <person name="Carrero J.C."/>
            <person name="Sanchez-Flores A."/>
            <person name="Laclette J.P."/>
        </authorList>
    </citation>
    <scope>NUCLEOTIDE SEQUENCE [LARGE SCALE GENOMIC DNA]</scope>
    <source>
        <strain evidence="2">WFUcys</strain>
    </source>
</reference>
<proteinExistence type="predicted"/>
<feature type="region of interest" description="Disordered" evidence="1">
    <location>
        <begin position="154"/>
        <end position="173"/>
    </location>
</feature>
<name>A0ABR4PZ39_9CEST</name>
<dbReference type="Proteomes" id="UP001651158">
    <property type="component" value="Unassembled WGS sequence"/>
</dbReference>
<gene>
    <name evidence="2" type="ORF">TcWFU_009877</name>
</gene>
<protein>
    <recommendedName>
        <fullName evidence="4">C2H2-type domain-containing protein</fullName>
    </recommendedName>
</protein>
<organism evidence="2 3">
    <name type="scientific">Taenia crassiceps</name>
    <dbReference type="NCBI Taxonomy" id="6207"/>
    <lineage>
        <taxon>Eukaryota</taxon>
        <taxon>Metazoa</taxon>
        <taxon>Spiralia</taxon>
        <taxon>Lophotrochozoa</taxon>
        <taxon>Platyhelminthes</taxon>
        <taxon>Cestoda</taxon>
        <taxon>Eucestoda</taxon>
        <taxon>Cyclophyllidea</taxon>
        <taxon>Taeniidae</taxon>
        <taxon>Taenia</taxon>
    </lineage>
</organism>
<evidence type="ECO:0000256" key="1">
    <source>
        <dbReference type="SAM" id="MobiDB-lite"/>
    </source>
</evidence>
<accession>A0ABR4PZ39</accession>
<evidence type="ECO:0000313" key="2">
    <source>
        <dbReference type="EMBL" id="KAL5102660.1"/>
    </source>
</evidence>
<sequence length="266" mass="29831">MRQSRDEQRPQRCSTKVLRGECAVSDARSGCSSEETGDEVELLEAEVIDPEDEVKFLAETRKMLANNDSRLKYVLGGDAIENPFAVDRETQLSYLMSLFCEKKADGGYECIACIEEHNDLDEMHGHLLRHSNSKFYLLQLDEIASLQSRSRAGSMVHADETNPTSSMSQKSATMGAMLGTSIKPRERRRRHAGFGLSSVLRNTHLKLLKCEIASLPAKHLHPVILATGVTPVPERRYHIGSVAQLAYEEHQKTGECKWTQTMRSLL</sequence>
<comment type="caution">
    <text evidence="2">The sequence shown here is derived from an EMBL/GenBank/DDBJ whole genome shotgun (WGS) entry which is preliminary data.</text>
</comment>
<evidence type="ECO:0008006" key="4">
    <source>
        <dbReference type="Google" id="ProtNLM"/>
    </source>
</evidence>
<keyword evidence="3" id="KW-1185">Reference proteome</keyword>
<dbReference type="EMBL" id="JAKROA010000041">
    <property type="protein sequence ID" value="KAL5102660.1"/>
    <property type="molecule type" value="Genomic_DNA"/>
</dbReference>